<evidence type="ECO:0000256" key="12">
    <source>
        <dbReference type="SAM" id="Phobius"/>
    </source>
</evidence>
<dbReference type="PROSITE" id="PS51103">
    <property type="entry name" value="PTS_EIIC_TYPE_1"/>
    <property type="match status" value="1"/>
</dbReference>
<feature type="transmembrane region" description="Helical" evidence="12">
    <location>
        <begin position="283"/>
        <end position="301"/>
    </location>
</feature>
<feature type="transmembrane region" description="Helical" evidence="12">
    <location>
        <begin position="52"/>
        <end position="77"/>
    </location>
</feature>
<evidence type="ECO:0000256" key="8">
    <source>
        <dbReference type="ARBA" id="ARBA00022777"/>
    </source>
</evidence>
<dbReference type="SUPFAM" id="SSF55604">
    <property type="entry name" value="Glucose permease domain IIB"/>
    <property type="match status" value="1"/>
</dbReference>
<dbReference type="Pfam" id="PF02378">
    <property type="entry name" value="PTS_EIIC"/>
    <property type="match status" value="1"/>
</dbReference>
<evidence type="ECO:0000256" key="10">
    <source>
        <dbReference type="ARBA" id="ARBA00023136"/>
    </source>
</evidence>
<dbReference type="FunFam" id="3.30.1360.60:FF:000001">
    <property type="entry name" value="PTS system glucose-specific IIBC component PtsG"/>
    <property type="match status" value="1"/>
</dbReference>
<reference evidence="15 16" key="1">
    <citation type="journal article" date="2009" name="Genome Biol.">
        <title>Comparative genome and phenotypic analysis of Clostridium difficile 027 strains provides insight into the evolution of a hypervirulent bacterium.</title>
        <authorList>
            <person name="Stabler R.A."/>
            <person name="He M."/>
            <person name="Dawson L."/>
            <person name="Martin M."/>
            <person name="Valiente E."/>
            <person name="Corton C."/>
            <person name="Lawley T.D."/>
            <person name="Sebaihia M."/>
            <person name="Quail M.A."/>
            <person name="Rose G."/>
            <person name="Gerding D.N."/>
            <person name="Gibert M."/>
            <person name="Popoff M.R."/>
            <person name="Parkhill J."/>
            <person name="Dougan G."/>
            <person name="Wren B.W."/>
        </authorList>
    </citation>
    <scope>NUCLEOTIDE SEQUENCE [LARGE SCALE GENOMIC DNA]</scope>
    <source>
        <strain evidence="15 16">CD196</strain>
    </source>
</reference>
<evidence type="ECO:0000256" key="3">
    <source>
        <dbReference type="ARBA" id="ARBA00022475"/>
    </source>
</evidence>
<keyword evidence="2" id="KW-0813">Transport</keyword>
<feature type="transmembrane region" description="Helical" evidence="12">
    <location>
        <begin position="200"/>
        <end position="222"/>
    </location>
</feature>
<organism evidence="15 16">
    <name type="scientific">Clostridioides difficile (strain CD196)</name>
    <name type="common">Peptoclostridium difficile</name>
    <dbReference type="NCBI Taxonomy" id="645462"/>
    <lineage>
        <taxon>Bacteria</taxon>
        <taxon>Bacillati</taxon>
        <taxon>Bacillota</taxon>
        <taxon>Clostridia</taxon>
        <taxon>Peptostreptococcales</taxon>
        <taxon>Peptostreptococcaceae</taxon>
        <taxon>Clostridioides</taxon>
    </lineage>
</organism>
<feature type="transmembrane region" description="Helical" evidence="12">
    <location>
        <begin position="313"/>
        <end position="329"/>
    </location>
</feature>
<name>A0A0H3N1B0_CLODC</name>
<evidence type="ECO:0000259" key="14">
    <source>
        <dbReference type="PROSITE" id="PS51103"/>
    </source>
</evidence>
<dbReference type="PANTHER" id="PTHR30009:SF24">
    <property type="entry name" value="PTS SYSTEM, IIBC COMPONENT"/>
    <property type="match status" value="1"/>
</dbReference>
<keyword evidence="3" id="KW-1003">Cell membrane</keyword>
<dbReference type="GO" id="GO:0005886">
    <property type="term" value="C:plasma membrane"/>
    <property type="evidence" value="ECO:0007669"/>
    <property type="project" value="UniProtKB-SubCell"/>
</dbReference>
<keyword evidence="7 12" id="KW-0812">Transmembrane</keyword>
<dbReference type="InterPro" id="IPR050429">
    <property type="entry name" value="PTS_Glucose_EIICBA"/>
</dbReference>
<keyword evidence="6" id="KW-0598">Phosphotransferase system</keyword>
<feature type="active site" description="Phosphocysteine intermediate; for EIIB activity" evidence="11">
    <location>
        <position position="468"/>
    </location>
</feature>
<feature type="transmembrane region" description="Helical" evidence="12">
    <location>
        <begin position="388"/>
        <end position="406"/>
    </location>
</feature>
<evidence type="ECO:0000256" key="6">
    <source>
        <dbReference type="ARBA" id="ARBA00022683"/>
    </source>
</evidence>
<dbReference type="InterPro" id="IPR018113">
    <property type="entry name" value="PTrfase_EIIB_Cys"/>
</dbReference>
<dbReference type="GO" id="GO:0009401">
    <property type="term" value="P:phosphoenolpyruvate-dependent sugar phosphotransferase system"/>
    <property type="evidence" value="ECO:0007669"/>
    <property type="project" value="UniProtKB-KW"/>
</dbReference>
<evidence type="ECO:0000256" key="9">
    <source>
        <dbReference type="ARBA" id="ARBA00022989"/>
    </source>
</evidence>
<keyword evidence="10 12" id="KW-0472">Membrane</keyword>
<sequence length="525" mass="57364">MKQKMKEFFLQLGKSFLLPIALISAAGIFLGISSAFSNPNIVSDIPFLENNFIQGILGFTKAITGVLFGNLAIFFAISISVGLAKEEKAVSAFSGFVGYLVLHTSVNYMLGCRGILAEPDMMREMGQAVTLGIQTLELGVFGGIVVGIITASLHNKYYNIKLPDYLGFFGGTRFVPIITTVVFSILGIIIPYIWPYVNTIIQSVGIGIASLGYLGTFVFGFLERLLIPFGLHHILNAMFRFTEVGGSLVVGGQEVFGALNIFLAQLSDPETISFSTEATRFLAQGKIPIMVFGLPAAAYAMYKTAKPENRSKVKGILLAGALATFVTGITEPLEFSFLFVSPILFVIHAFLSGISFMMMHIFGVAIGNTQGGIIDLVVFGVMQPNTKWIYSIILGLVYALVYYNVFKVLILRFNLQTPGREEITDINFDLEPLSNKVEIAQSGETTKRALSIIKYLGGKENIEDITNCITRLRVVVKDMSKVDENAFKKYTGAMGVIKVSDKDIQIIYGPSVSQVRDEVSFAMSI</sequence>
<dbReference type="NCBIfam" id="TIGR00826">
    <property type="entry name" value="EIIB_glc"/>
    <property type="match status" value="1"/>
</dbReference>
<dbReference type="EMBL" id="FN538970">
    <property type="protein sequence ID" value="CBA62276.1"/>
    <property type="molecule type" value="Genomic_DNA"/>
</dbReference>
<evidence type="ECO:0000256" key="7">
    <source>
        <dbReference type="ARBA" id="ARBA00022692"/>
    </source>
</evidence>
<dbReference type="PANTHER" id="PTHR30009">
    <property type="entry name" value="CYTOCHROME C-TYPE SYNTHESIS PROTEIN AND PTS TRANSMEMBRANE COMPONENT"/>
    <property type="match status" value="1"/>
</dbReference>
<feature type="transmembrane region" description="Helical" evidence="12">
    <location>
        <begin position="174"/>
        <end position="194"/>
    </location>
</feature>
<protein>
    <submittedName>
        <fullName evidence="15">PTS system, maltose and glucose-specific IIbc component</fullName>
    </submittedName>
</protein>
<proteinExistence type="predicted"/>
<dbReference type="AlphaFoldDB" id="A0A0H3N1B0"/>
<evidence type="ECO:0000256" key="4">
    <source>
        <dbReference type="ARBA" id="ARBA00022597"/>
    </source>
</evidence>
<evidence type="ECO:0000313" key="16">
    <source>
        <dbReference type="Proteomes" id="UP000002068"/>
    </source>
</evidence>
<dbReference type="GO" id="GO:0008982">
    <property type="term" value="F:protein-N(PI)-phosphohistidine-sugar phosphotransferase activity"/>
    <property type="evidence" value="ECO:0007669"/>
    <property type="project" value="InterPro"/>
</dbReference>
<feature type="transmembrane region" description="Helical" evidence="12">
    <location>
        <begin position="12"/>
        <end position="32"/>
    </location>
</feature>
<evidence type="ECO:0000256" key="11">
    <source>
        <dbReference type="PROSITE-ProRule" id="PRU00421"/>
    </source>
</evidence>
<evidence type="ECO:0000313" key="15">
    <source>
        <dbReference type="EMBL" id="CBA62276.1"/>
    </source>
</evidence>
<keyword evidence="4" id="KW-0762">Sugar transport</keyword>
<dbReference type="InterPro" id="IPR013013">
    <property type="entry name" value="PTS_EIIC_1"/>
</dbReference>
<gene>
    <name evidence="15" type="primary">malX</name>
    <name evidence="15" type="ordered locus">CD196_1199</name>
</gene>
<dbReference type="Pfam" id="PF00367">
    <property type="entry name" value="PTS_EIIB"/>
    <property type="match status" value="1"/>
</dbReference>
<dbReference type="InterPro" id="IPR036878">
    <property type="entry name" value="Glu_permease_IIB"/>
</dbReference>
<feature type="transmembrane region" description="Helical" evidence="12">
    <location>
        <begin position="89"/>
        <end position="111"/>
    </location>
</feature>
<feature type="domain" description="PTS EIIB type-1" evidence="13">
    <location>
        <begin position="446"/>
        <end position="525"/>
    </location>
</feature>
<feature type="transmembrane region" description="Helical" evidence="12">
    <location>
        <begin position="243"/>
        <end position="263"/>
    </location>
</feature>
<evidence type="ECO:0000256" key="2">
    <source>
        <dbReference type="ARBA" id="ARBA00022448"/>
    </source>
</evidence>
<comment type="subcellular location">
    <subcellularLocation>
        <location evidence="1">Cell membrane</location>
        <topology evidence="1">Multi-pass membrane protein</topology>
    </subcellularLocation>
</comment>
<accession>A0A0H3N1B0</accession>
<evidence type="ECO:0000259" key="13">
    <source>
        <dbReference type="PROSITE" id="PS51098"/>
    </source>
</evidence>
<dbReference type="Gene3D" id="3.30.1360.60">
    <property type="entry name" value="Glucose permease domain IIB"/>
    <property type="match status" value="1"/>
</dbReference>
<keyword evidence="8" id="KW-0418">Kinase</keyword>
<dbReference type="GO" id="GO:0016301">
    <property type="term" value="F:kinase activity"/>
    <property type="evidence" value="ECO:0007669"/>
    <property type="project" value="UniProtKB-KW"/>
</dbReference>
<dbReference type="PROSITE" id="PS01035">
    <property type="entry name" value="PTS_EIIB_TYPE_1_CYS"/>
    <property type="match status" value="1"/>
</dbReference>
<evidence type="ECO:0000256" key="1">
    <source>
        <dbReference type="ARBA" id="ARBA00004651"/>
    </source>
</evidence>
<dbReference type="CDD" id="cd00212">
    <property type="entry name" value="PTS_IIB_glc"/>
    <property type="match status" value="1"/>
</dbReference>
<dbReference type="KEGG" id="cdc:CD196_1199"/>
<dbReference type="GO" id="GO:0090563">
    <property type="term" value="F:protein-phosphocysteine-sugar phosphotransferase activity"/>
    <property type="evidence" value="ECO:0007669"/>
    <property type="project" value="TreeGrafter"/>
</dbReference>
<dbReference type="PROSITE" id="PS51098">
    <property type="entry name" value="PTS_EIIB_TYPE_1"/>
    <property type="match status" value="1"/>
</dbReference>
<dbReference type="InterPro" id="IPR001996">
    <property type="entry name" value="PTS_IIB_1"/>
</dbReference>
<dbReference type="Proteomes" id="UP000002068">
    <property type="component" value="Chromosome"/>
</dbReference>
<dbReference type="HOGENOM" id="CLU_012312_1_0_9"/>
<dbReference type="RefSeq" id="WP_009889112.1">
    <property type="nucleotide sequence ID" value="NC_013315.1"/>
</dbReference>
<dbReference type="InterPro" id="IPR003352">
    <property type="entry name" value="PTS_EIIC"/>
</dbReference>
<evidence type="ECO:0000256" key="5">
    <source>
        <dbReference type="ARBA" id="ARBA00022679"/>
    </source>
</evidence>
<feature type="transmembrane region" description="Helical" evidence="12">
    <location>
        <begin position="131"/>
        <end position="153"/>
    </location>
</feature>
<feature type="domain" description="PTS EIIC type-1" evidence="14">
    <location>
        <begin position="3"/>
        <end position="422"/>
    </location>
</feature>
<keyword evidence="5" id="KW-0808">Transferase</keyword>
<keyword evidence="9 12" id="KW-1133">Transmembrane helix</keyword>